<dbReference type="Gene3D" id="3.40.630.30">
    <property type="match status" value="1"/>
</dbReference>
<name>A0ABY7Q7Y3_9ACTN</name>
<protein>
    <submittedName>
        <fullName evidence="2">GNAT family N-acetyltransferase</fullName>
    </submittedName>
</protein>
<keyword evidence="3" id="KW-1185">Reference proteome</keyword>
<dbReference type="InterPro" id="IPR016181">
    <property type="entry name" value="Acyl_CoA_acyltransferase"/>
</dbReference>
<evidence type="ECO:0000313" key="2">
    <source>
        <dbReference type="EMBL" id="WBP88763.1"/>
    </source>
</evidence>
<evidence type="ECO:0000313" key="3">
    <source>
        <dbReference type="Proteomes" id="UP001212821"/>
    </source>
</evidence>
<reference evidence="3" key="1">
    <citation type="submission" date="2022-12" db="EMBL/GenBank/DDBJ databases">
        <authorList>
            <person name="Mo P."/>
        </authorList>
    </citation>
    <scope>NUCLEOTIDE SEQUENCE [LARGE SCALE GENOMIC DNA]</scope>
    <source>
        <strain evidence="3">HUAS 3-15</strain>
    </source>
</reference>
<dbReference type="EMBL" id="CP115450">
    <property type="protein sequence ID" value="WBP88763.1"/>
    <property type="molecule type" value="Genomic_DNA"/>
</dbReference>
<feature type="domain" description="N-acetyltransferase" evidence="1">
    <location>
        <begin position="129"/>
        <end position="266"/>
    </location>
</feature>
<organism evidence="2 3">
    <name type="scientific">Kitasatospora cathayae</name>
    <dbReference type="NCBI Taxonomy" id="3004092"/>
    <lineage>
        <taxon>Bacteria</taxon>
        <taxon>Bacillati</taxon>
        <taxon>Actinomycetota</taxon>
        <taxon>Actinomycetes</taxon>
        <taxon>Kitasatosporales</taxon>
        <taxon>Streptomycetaceae</taxon>
        <taxon>Kitasatospora</taxon>
    </lineage>
</organism>
<proteinExistence type="predicted"/>
<dbReference type="CDD" id="cd04301">
    <property type="entry name" value="NAT_SF"/>
    <property type="match status" value="1"/>
</dbReference>
<dbReference type="Proteomes" id="UP001212821">
    <property type="component" value="Chromosome"/>
</dbReference>
<sequence>MNTNSRLEQANDNAAAFWLAQARAHGWQSDVRQGLTAVRCARTPDDSQRFVVTRPYAEPADVEKQLADLMADWETIRFTLEDPYSGLDLTRFGAVRMPIMPVMAREPGPVEGVAGELPVVSRAHGGGTLTVDEAVDGHTFALVERTIVDGFPLPARQPWRHGEALPEQLLREPGCRAWIARLDGTPAGASLTYDDGTATGVYWVATLPDQRGQGVARAVLQTALTHAHPDRPATLVATSAGEPLYRKLGFTAQTPTCWWSRTSPGG</sequence>
<dbReference type="PROSITE" id="PS51186">
    <property type="entry name" value="GNAT"/>
    <property type="match status" value="1"/>
</dbReference>
<dbReference type="InterPro" id="IPR000182">
    <property type="entry name" value="GNAT_dom"/>
</dbReference>
<dbReference type="SUPFAM" id="SSF55729">
    <property type="entry name" value="Acyl-CoA N-acyltransferases (Nat)"/>
    <property type="match status" value="1"/>
</dbReference>
<gene>
    <name evidence="2" type="ORF">O1G21_24965</name>
</gene>
<dbReference type="RefSeq" id="WP_270146834.1">
    <property type="nucleotide sequence ID" value="NZ_CP115450.1"/>
</dbReference>
<accession>A0ABY7Q7Y3</accession>
<evidence type="ECO:0000259" key="1">
    <source>
        <dbReference type="PROSITE" id="PS51186"/>
    </source>
</evidence>
<dbReference type="Pfam" id="PF13508">
    <property type="entry name" value="Acetyltransf_7"/>
    <property type="match status" value="1"/>
</dbReference>